<evidence type="ECO:0000313" key="3">
    <source>
        <dbReference type="Proteomes" id="UP001242368"/>
    </source>
</evidence>
<accession>A0ABT8CMR1</accession>
<dbReference type="EMBL" id="JAUFQU010000001">
    <property type="protein sequence ID" value="MDN3705575.1"/>
    <property type="molecule type" value="Genomic_DNA"/>
</dbReference>
<keyword evidence="1" id="KW-0472">Membrane</keyword>
<comment type="caution">
    <text evidence="2">The sequence shown here is derived from an EMBL/GenBank/DDBJ whole genome shotgun (WGS) entry which is preliminary data.</text>
</comment>
<evidence type="ECO:0000256" key="1">
    <source>
        <dbReference type="SAM" id="Phobius"/>
    </source>
</evidence>
<dbReference type="RefSeq" id="WP_290361739.1">
    <property type="nucleotide sequence ID" value="NZ_JAUFQU010000001.1"/>
</dbReference>
<dbReference type="Proteomes" id="UP001242368">
    <property type="component" value="Unassembled WGS sequence"/>
</dbReference>
<proteinExistence type="predicted"/>
<keyword evidence="1" id="KW-0812">Transmembrane</keyword>
<sequence length="40" mass="4533">MQEILVYIALALAIGFFIKKWFFKKKSKSKCGSDTDCNCG</sequence>
<feature type="transmembrane region" description="Helical" evidence="1">
    <location>
        <begin position="6"/>
        <end position="23"/>
    </location>
</feature>
<name>A0ABT8CMR1_9FLAO</name>
<gene>
    <name evidence="2" type="ORF">QW060_00285</name>
</gene>
<reference evidence="3" key="1">
    <citation type="journal article" date="2019" name="Int. J. Syst. Evol. Microbiol.">
        <title>The Global Catalogue of Microorganisms (GCM) 10K type strain sequencing project: providing services to taxonomists for standard genome sequencing and annotation.</title>
        <authorList>
            <consortium name="The Broad Institute Genomics Platform"/>
            <consortium name="The Broad Institute Genome Sequencing Center for Infectious Disease"/>
            <person name="Wu L."/>
            <person name="Ma J."/>
        </authorList>
    </citation>
    <scope>NUCLEOTIDE SEQUENCE [LARGE SCALE GENOMIC DNA]</scope>
    <source>
        <strain evidence="3">CECT 7184</strain>
    </source>
</reference>
<evidence type="ECO:0000313" key="2">
    <source>
        <dbReference type="EMBL" id="MDN3705575.1"/>
    </source>
</evidence>
<protein>
    <submittedName>
        <fullName evidence="2">FeoB-associated Cys-rich membrane protein</fullName>
    </submittedName>
</protein>
<keyword evidence="3" id="KW-1185">Reference proteome</keyword>
<organism evidence="2 3">
    <name type="scientific">Paenimyroides ceti</name>
    <dbReference type="NCBI Taxonomy" id="395087"/>
    <lineage>
        <taxon>Bacteria</taxon>
        <taxon>Pseudomonadati</taxon>
        <taxon>Bacteroidota</taxon>
        <taxon>Flavobacteriia</taxon>
        <taxon>Flavobacteriales</taxon>
        <taxon>Flavobacteriaceae</taxon>
        <taxon>Paenimyroides</taxon>
    </lineage>
</organism>
<keyword evidence="1" id="KW-1133">Transmembrane helix</keyword>